<evidence type="ECO:0000313" key="1">
    <source>
        <dbReference type="EMBL" id="GGM14867.1"/>
    </source>
</evidence>
<proteinExistence type="predicted"/>
<keyword evidence="1" id="KW-0808">Transferase</keyword>
<organism evidence="1 2">
    <name type="scientific">Promicromonospora citrea</name>
    <dbReference type="NCBI Taxonomy" id="43677"/>
    <lineage>
        <taxon>Bacteria</taxon>
        <taxon>Bacillati</taxon>
        <taxon>Actinomycetota</taxon>
        <taxon>Actinomycetes</taxon>
        <taxon>Micrococcales</taxon>
        <taxon>Promicromonosporaceae</taxon>
        <taxon>Promicromonospora</taxon>
    </lineage>
</organism>
<dbReference type="InterPro" id="IPR027417">
    <property type="entry name" value="P-loop_NTPase"/>
</dbReference>
<comment type="caution">
    <text evidence="1">The sequence shown here is derived from an EMBL/GenBank/DDBJ whole genome shotgun (WGS) entry which is preliminary data.</text>
</comment>
<keyword evidence="2" id="KW-1185">Reference proteome</keyword>
<dbReference type="Gene3D" id="3.40.50.300">
    <property type="entry name" value="P-loop containing nucleotide triphosphate hydrolases"/>
    <property type="match status" value="2"/>
</dbReference>
<dbReference type="Proteomes" id="UP000655589">
    <property type="component" value="Unassembled WGS sequence"/>
</dbReference>
<dbReference type="NCBIfam" id="NF006743">
    <property type="entry name" value="PRK09270.1-2"/>
    <property type="match status" value="1"/>
</dbReference>
<evidence type="ECO:0000313" key="2">
    <source>
        <dbReference type="Proteomes" id="UP000655589"/>
    </source>
</evidence>
<reference evidence="1" key="2">
    <citation type="submission" date="2020-09" db="EMBL/GenBank/DDBJ databases">
        <authorList>
            <person name="Sun Q."/>
            <person name="Ohkuma M."/>
        </authorList>
    </citation>
    <scope>NUCLEOTIDE SEQUENCE</scope>
    <source>
        <strain evidence="1">JCM 3051</strain>
    </source>
</reference>
<keyword evidence="1" id="KW-0418">Kinase</keyword>
<reference evidence="1" key="1">
    <citation type="journal article" date="2014" name="Int. J. Syst. Evol. Microbiol.">
        <title>Complete genome sequence of Corynebacterium casei LMG S-19264T (=DSM 44701T), isolated from a smear-ripened cheese.</title>
        <authorList>
            <consortium name="US DOE Joint Genome Institute (JGI-PGF)"/>
            <person name="Walter F."/>
            <person name="Albersmeier A."/>
            <person name="Kalinowski J."/>
            <person name="Ruckert C."/>
        </authorList>
    </citation>
    <scope>NUCLEOTIDE SEQUENCE</scope>
    <source>
        <strain evidence="1">JCM 3051</strain>
    </source>
</reference>
<accession>A0A8H9L3M8</accession>
<dbReference type="EMBL" id="BMPT01000002">
    <property type="protein sequence ID" value="GGM14867.1"/>
    <property type="molecule type" value="Genomic_DNA"/>
</dbReference>
<gene>
    <name evidence="1" type="primary">frcK</name>
    <name evidence="1" type="ORF">GCM10010102_07940</name>
</gene>
<protein>
    <submittedName>
        <fullName evidence="1">Nucleoside/nucleotide kinase family protein</fullName>
    </submittedName>
</protein>
<dbReference type="PANTHER" id="PTHR10285">
    <property type="entry name" value="URIDINE KINASE"/>
    <property type="match status" value="1"/>
</dbReference>
<dbReference type="Pfam" id="PF03308">
    <property type="entry name" value="MeaB"/>
    <property type="match status" value="1"/>
</dbReference>
<dbReference type="RefSeq" id="WP_171107273.1">
    <property type="nucleotide sequence ID" value="NZ_BMPT01000002.1"/>
</dbReference>
<sequence>MRLTTQDLVERAAGLVAEAARTGRTQVLGIAGPPGAGKSTLAATLVAALAPGTAVVVGMDGFHLSNAVLAAHGSRDRKGAVDTFDDAGYAALIGRIADRRPGDPAVYAPEFRREIEEPVAAGTEVADQPLVITEGNYLLVPDGAWPAARARMAEVWYLELPDAERLRRLVARHHAFGKPLPDAEAWARGSDQRNAELIATTRHAADLVVEPA</sequence>
<dbReference type="GO" id="GO:0016301">
    <property type="term" value="F:kinase activity"/>
    <property type="evidence" value="ECO:0007669"/>
    <property type="project" value="UniProtKB-KW"/>
</dbReference>
<dbReference type="AlphaFoldDB" id="A0A8H9L3M8"/>
<dbReference type="SUPFAM" id="SSF52540">
    <property type="entry name" value="P-loop containing nucleoside triphosphate hydrolases"/>
    <property type="match status" value="1"/>
</dbReference>
<name>A0A8H9L3M8_9MICO</name>